<dbReference type="EMBL" id="AE014074">
    <property type="protein sequence ID" value="AAM79920.1"/>
    <property type="molecule type" value="Genomic_DNA"/>
</dbReference>
<gene>
    <name evidence="3" type="ordered locus">SpyM3_1313</name>
</gene>
<dbReference type="RefSeq" id="WP_011054802.1">
    <property type="nucleotide sequence ID" value="NC_004070.1"/>
</dbReference>
<dbReference type="PANTHER" id="PTHR37813">
    <property type="entry name" value="FELS-2 PROPHAGE PROTEIN"/>
    <property type="match status" value="1"/>
</dbReference>
<name>A0A0H2UVV2_STRP3</name>
<sequence>MADYTLGVQITGDASKMQKAFEKAQEQAEKLKEKIKDSNNESGNSFDGLTTKIDAISGKLSAYGDKISSIGKNMTTMFTLPAVAGITAVVKEYANLEQSIGGVETLFKKSAKAVQKNANTAFRRAGVSANEYMEQVTSFSASLISSLGGDTAKAVGVADTAMVDMSDNANKFGTNIGLIQNAYQGFAKGNYTMLDNLRLGFGGTKEEMQRLLDEAGKLSGMEFDINNFSDIIQAIHIIQDNLGVTGTTAREASETISGSFSQAKASVIDFMGSLGGDGSDVDAKMQAMIQSITVFADNVKEALGRIWDNLPLQEYQKNLLLIAVVGGPILVVVGTIFGAIANIMTVVSGILTVLGMMTPIGWIIAAAIAAIVAAVVFWDDIVAEVGQKFELVKIIGMAMWESFKDGVSSFGKSIQNVVGKIGGWFAEAWNAAADTATRIFTKVGDTISGIFSGVVSGIKSLINGAIGGINKVIGITNKLPGVNIPKIPYLARGTSDWQGGFARINEGGRGELVHMPNGATVVPHDVSMKYARESAKANSGVAYMDSNDEIAKSALKLANDAVKRPVVLNINGREVAKTTGGDMRDYLNSRDMTLKRLRGEV</sequence>
<feature type="transmembrane region" description="Helical" evidence="2">
    <location>
        <begin position="360"/>
        <end position="378"/>
    </location>
</feature>
<reference evidence="3 4" key="1">
    <citation type="journal article" date="2002" name="Proc. Natl. Acad. Sci. U.S.A.">
        <title>Genome sequence of a serotype M3 strain of group A Streptococcus: phage-encoded toxins, the high-virulence phenotype, and clone emergence.</title>
        <authorList>
            <person name="Beres S.B."/>
            <person name="Sylva G.L."/>
            <person name="Barbian K.D."/>
            <person name="Lei B."/>
            <person name="Hoff J.S."/>
            <person name="Mammarella N.D."/>
            <person name="Liu M.Y."/>
            <person name="Smoot J.C."/>
            <person name="Porcella S.F."/>
            <person name="Parkins L.D."/>
            <person name="Campbell D.S."/>
            <person name="Smith T.M."/>
            <person name="McCormick J.K."/>
            <person name="Leung D.Y."/>
            <person name="Schlievert P.M."/>
            <person name="Musser J.M."/>
        </authorList>
    </citation>
    <scope>NUCLEOTIDE SEQUENCE [LARGE SCALE GENOMIC DNA]</scope>
    <source>
        <strain evidence="4">ATCC BAA-595 / MGAS315</strain>
    </source>
</reference>
<evidence type="ECO:0000313" key="3">
    <source>
        <dbReference type="EMBL" id="AAM79920.1"/>
    </source>
</evidence>
<dbReference type="PANTHER" id="PTHR37813:SF1">
    <property type="entry name" value="FELS-2 PROPHAGE PROTEIN"/>
    <property type="match status" value="1"/>
</dbReference>
<keyword evidence="1" id="KW-0175">Coiled coil</keyword>
<dbReference type="AlphaFoldDB" id="A0A0H2UVV2"/>
<keyword evidence="2" id="KW-1133">Transmembrane helix</keyword>
<protein>
    <submittedName>
        <fullName evidence="3">Putative platlet-binding protein, minor tail fiber protein-phage-associated</fullName>
    </submittedName>
</protein>
<dbReference type="KEGG" id="spg:SpyM3_1313"/>
<accession>A0A0H2UVV2</accession>
<organism evidence="3 4">
    <name type="scientific">Streptococcus pyogenes serotype M3 (strain ATCC BAA-595 / MGAS315)</name>
    <dbReference type="NCBI Taxonomy" id="198466"/>
    <lineage>
        <taxon>Bacteria</taxon>
        <taxon>Bacillati</taxon>
        <taxon>Bacillota</taxon>
        <taxon>Bacilli</taxon>
        <taxon>Lactobacillales</taxon>
        <taxon>Streptococcaceae</taxon>
        <taxon>Streptococcus</taxon>
    </lineage>
</organism>
<feature type="coiled-coil region" evidence="1">
    <location>
        <begin position="14"/>
        <end position="41"/>
    </location>
</feature>
<dbReference type="HOGENOM" id="CLU_031880_0_0_9"/>
<keyword evidence="2" id="KW-0812">Transmembrane</keyword>
<keyword evidence="2" id="KW-0472">Membrane</keyword>
<dbReference type="Proteomes" id="UP000000564">
    <property type="component" value="Chromosome"/>
</dbReference>
<evidence type="ECO:0000256" key="2">
    <source>
        <dbReference type="SAM" id="Phobius"/>
    </source>
</evidence>
<evidence type="ECO:0000256" key="1">
    <source>
        <dbReference type="SAM" id="Coils"/>
    </source>
</evidence>
<proteinExistence type="predicted"/>
<evidence type="ECO:0000313" key="4">
    <source>
        <dbReference type="Proteomes" id="UP000000564"/>
    </source>
</evidence>
<feature type="transmembrane region" description="Helical" evidence="2">
    <location>
        <begin position="319"/>
        <end position="340"/>
    </location>
</feature>